<evidence type="ECO:0000256" key="1">
    <source>
        <dbReference type="ARBA" id="ARBA00022729"/>
    </source>
</evidence>
<name>A0A1Y2C710_9FUNG</name>
<dbReference type="InterPro" id="IPR017853">
    <property type="entry name" value="GH"/>
</dbReference>
<dbReference type="Gene3D" id="3.90.1220.10">
    <property type="entry name" value="Cellulose docking domain, dockering"/>
    <property type="match status" value="1"/>
</dbReference>
<accession>A0A1Y2C710</accession>
<reference evidence="7 8" key="1">
    <citation type="submission" date="2016-08" db="EMBL/GenBank/DDBJ databases">
        <title>A Parts List for Fungal Cellulosomes Revealed by Comparative Genomics.</title>
        <authorList>
            <consortium name="DOE Joint Genome Institute"/>
            <person name="Haitjema C.H."/>
            <person name="Gilmore S.P."/>
            <person name="Henske J.K."/>
            <person name="Solomon K.V."/>
            <person name="De Groot R."/>
            <person name="Kuo A."/>
            <person name="Mondo S.J."/>
            <person name="Salamov A.A."/>
            <person name="Labutti K."/>
            <person name="Zhao Z."/>
            <person name="Chiniquy J."/>
            <person name="Barry K."/>
            <person name="Brewer H.M."/>
            <person name="Purvine S.O."/>
            <person name="Wright A.T."/>
            <person name="Boxma B."/>
            <person name="Van Alen T."/>
            <person name="Hackstein J.H."/>
            <person name="Baker S.E."/>
            <person name="Grigoriev I.V."/>
            <person name="O'Malley M.A."/>
        </authorList>
    </citation>
    <scope>NUCLEOTIDE SEQUENCE [LARGE SCALE GENOMIC DNA]</scope>
    <source>
        <strain evidence="7 8">G1</strain>
    </source>
</reference>
<keyword evidence="2" id="KW-0677">Repeat</keyword>
<keyword evidence="8" id="KW-1185">Reference proteome</keyword>
<evidence type="ECO:0000313" key="7">
    <source>
        <dbReference type="EMBL" id="ORY42684.1"/>
    </source>
</evidence>
<comment type="caution">
    <text evidence="7">The sequence shown here is derived from an EMBL/GenBank/DDBJ whole genome shotgun (WGS) entry which is preliminary data.</text>
</comment>
<dbReference type="SUPFAM" id="SSF51445">
    <property type="entry name" value="(Trans)glycosidases"/>
    <property type="match status" value="1"/>
</dbReference>
<feature type="chain" id="PRO_5013322348" evidence="5">
    <location>
        <begin position="20"/>
        <end position="557"/>
    </location>
</feature>
<organism evidence="7 8">
    <name type="scientific">Neocallimastix californiae</name>
    <dbReference type="NCBI Taxonomy" id="1754190"/>
    <lineage>
        <taxon>Eukaryota</taxon>
        <taxon>Fungi</taxon>
        <taxon>Fungi incertae sedis</taxon>
        <taxon>Chytridiomycota</taxon>
        <taxon>Chytridiomycota incertae sedis</taxon>
        <taxon>Neocallimastigomycetes</taxon>
        <taxon>Neocallimastigales</taxon>
        <taxon>Neocallimastigaceae</taxon>
        <taxon>Neocallimastix</taxon>
    </lineage>
</organism>
<dbReference type="Gene3D" id="2.60.40.1180">
    <property type="entry name" value="Golgi alpha-mannosidase II"/>
    <property type="match status" value="1"/>
</dbReference>
<dbReference type="Pfam" id="PF14587">
    <property type="entry name" value="Glyco_hydr_30_2"/>
    <property type="match status" value="1"/>
</dbReference>
<dbReference type="InterPro" id="IPR013780">
    <property type="entry name" value="Glyco_hydro_b"/>
</dbReference>
<dbReference type="InterPro" id="IPR039743">
    <property type="entry name" value="6GAL/EXGAL"/>
</dbReference>
<dbReference type="STRING" id="1754190.A0A1Y2C710"/>
<proteinExistence type="predicted"/>
<dbReference type="InterPro" id="IPR002883">
    <property type="entry name" value="CBM10/Dockerin_dom"/>
</dbReference>
<dbReference type="PANTHER" id="PTHR42767:SF1">
    <property type="entry name" value="ENDO-BETA-1,6-GALACTANASE-LIKE DOMAIN-CONTAINING PROTEIN"/>
    <property type="match status" value="1"/>
</dbReference>
<dbReference type="Proteomes" id="UP000193920">
    <property type="component" value="Unassembled WGS sequence"/>
</dbReference>
<feature type="compositionally biased region" description="Polar residues" evidence="4">
    <location>
        <begin position="61"/>
        <end position="75"/>
    </location>
</feature>
<dbReference type="Pfam" id="PF02013">
    <property type="entry name" value="CBM_10"/>
    <property type="match status" value="1"/>
</dbReference>
<dbReference type="InterPro" id="IPR009034">
    <property type="entry name" value="Dockerin_dom_fun_sf"/>
</dbReference>
<evidence type="ECO:0000313" key="8">
    <source>
        <dbReference type="Proteomes" id="UP000193920"/>
    </source>
</evidence>
<dbReference type="SUPFAM" id="SSF51011">
    <property type="entry name" value="Glycosyl hydrolase domain"/>
    <property type="match status" value="1"/>
</dbReference>
<feature type="signal peptide" evidence="5">
    <location>
        <begin position="1"/>
        <end position="19"/>
    </location>
</feature>
<dbReference type="InterPro" id="IPR039514">
    <property type="entry name" value="6GAL-like"/>
</dbReference>
<evidence type="ECO:0000256" key="4">
    <source>
        <dbReference type="SAM" id="MobiDB-lite"/>
    </source>
</evidence>
<evidence type="ECO:0000256" key="3">
    <source>
        <dbReference type="ARBA" id="ARBA00022801"/>
    </source>
</evidence>
<protein>
    <submittedName>
        <fullName evidence="7">Glycoside hydrolase</fullName>
    </submittedName>
</protein>
<keyword evidence="3 7" id="KW-0378">Hydrolase</keyword>
<sequence>MKAYTVLLLSVALTAKVSAECYTYLYGYSCCKDTSTEILGSDEEGFWGKENGEWCFIPKNQGESTEPTITTQPSSEPTTQNPQEPPNQNPEIYVTVQFKKENASIFNDGRFEGFGTSFCWWANRLGYSDSLAEQSATAFYDKNDGLGLNIIRYNIGGGDNPEHDHITRTDSNMPGYAINPNYDGTQYTWDYDWSSDFNQRNVLLKSLPKNKEEIIVEAFSNSPPYFMTNSGCSTGNIDAWDDNLKDDAYPAFAKYLADVAEHFKTEWNVTFQSITPLNEPYTNYWGAYNYKQEGCHFDQGDSQSNIIVELRKAIDERGLTDMQISGTDESNIDTQINSFKKLSAEAKNAITRIDTHTYSGSKRNELRKLAEEAHKNLWMSEVDGGNMEGTNPGEMGAALWLANRIIFDLSELRASAWVLWQVIDNHISKEGYNVADHDNDRIILTQKYYGYGQFTRYIRPGYTIIASNNNAIAAYDREGKKLVIVTANNYGSDVTVDFDLSDFSSVGSEIKVIRTSGSLTEGEQWAELSPLTTYGTGFKAEVKANSITTYIIEEVEW</sequence>
<dbReference type="AlphaFoldDB" id="A0A1Y2C710"/>
<evidence type="ECO:0000256" key="5">
    <source>
        <dbReference type="SAM" id="SignalP"/>
    </source>
</evidence>
<feature type="region of interest" description="Disordered" evidence="4">
    <location>
        <begin position="61"/>
        <end position="89"/>
    </location>
</feature>
<dbReference type="GO" id="GO:0004553">
    <property type="term" value="F:hydrolase activity, hydrolyzing O-glycosyl compounds"/>
    <property type="evidence" value="ECO:0007669"/>
    <property type="project" value="InterPro"/>
</dbReference>
<dbReference type="EMBL" id="MCOG01000119">
    <property type="protein sequence ID" value="ORY42684.1"/>
    <property type="molecule type" value="Genomic_DNA"/>
</dbReference>
<evidence type="ECO:0000259" key="6">
    <source>
        <dbReference type="PROSITE" id="PS51763"/>
    </source>
</evidence>
<feature type="domain" description="CBM10" evidence="6">
    <location>
        <begin position="20"/>
        <end position="58"/>
    </location>
</feature>
<evidence type="ECO:0000256" key="2">
    <source>
        <dbReference type="ARBA" id="ARBA00022737"/>
    </source>
</evidence>
<dbReference type="OrthoDB" id="2012278at2759"/>
<dbReference type="Gene3D" id="3.20.20.80">
    <property type="entry name" value="Glycosidases"/>
    <property type="match status" value="1"/>
</dbReference>
<gene>
    <name evidence="7" type="ORF">LY90DRAFT_458251</name>
</gene>
<dbReference type="PANTHER" id="PTHR42767">
    <property type="entry name" value="ENDO-BETA-1,6-GALACTANASE"/>
    <property type="match status" value="1"/>
</dbReference>
<keyword evidence="1 5" id="KW-0732">Signal</keyword>
<dbReference type="PROSITE" id="PS51763">
    <property type="entry name" value="CBM10"/>
    <property type="match status" value="1"/>
</dbReference>
<dbReference type="SUPFAM" id="SSF64571">
    <property type="entry name" value="Cellulose docking domain, dockering"/>
    <property type="match status" value="1"/>
</dbReference>